<dbReference type="Proteomes" id="UP000255303">
    <property type="component" value="Unassembled WGS sequence"/>
</dbReference>
<reference evidence="2 3" key="1">
    <citation type="submission" date="2018-06" db="EMBL/GenBank/DDBJ databases">
        <authorList>
            <consortium name="Pathogen Informatics"/>
            <person name="Doyle S."/>
        </authorList>
    </citation>
    <scope>NUCLEOTIDE SEQUENCE [LARGE SCALE GENOMIC DNA]</scope>
    <source>
        <strain evidence="2 3">NCTC10692</strain>
    </source>
</reference>
<dbReference type="EMBL" id="UGUV01000003">
    <property type="protein sequence ID" value="SUE72762.1"/>
    <property type="molecule type" value="Genomic_DNA"/>
</dbReference>
<accession>A0A379PNS0</accession>
<feature type="signal peptide" evidence="1">
    <location>
        <begin position="1"/>
        <end position="22"/>
    </location>
</feature>
<sequence>MHQLSKLFLAVAFAATAATAHAAEVDPEALAAKRFAIQTEVTKGGKVVSASTKEIQNGGTAHFSDSKFKEIDASVTVECRTGWQRWAQFYKPRCDEPVREVENVAIGFNAEVGAREASDGDVLLYVKGNYVDVISEYNLECVEADLRAASFRDSSLNSSMIISPGQVVEITNGIEEDEIRLKLTVTPI</sequence>
<dbReference type="RefSeq" id="WP_083393729.1">
    <property type="nucleotide sequence ID" value="NZ_FNZC01000019.1"/>
</dbReference>
<dbReference type="AlphaFoldDB" id="A0A379PNS0"/>
<name>A0A379PNS0_ECTOL</name>
<evidence type="ECO:0000256" key="1">
    <source>
        <dbReference type="SAM" id="SignalP"/>
    </source>
</evidence>
<feature type="chain" id="PRO_5016682411" evidence="1">
    <location>
        <begin position="23"/>
        <end position="188"/>
    </location>
</feature>
<evidence type="ECO:0000313" key="3">
    <source>
        <dbReference type="Proteomes" id="UP000255303"/>
    </source>
</evidence>
<proteinExistence type="predicted"/>
<gene>
    <name evidence="2" type="ORF">NCTC10692_04918</name>
</gene>
<evidence type="ECO:0000313" key="2">
    <source>
        <dbReference type="EMBL" id="SUE72762.1"/>
    </source>
</evidence>
<organism evidence="2 3">
    <name type="scientific">Ectopseudomonas oleovorans</name>
    <name type="common">Pseudomonas oleovorans</name>
    <dbReference type="NCBI Taxonomy" id="301"/>
    <lineage>
        <taxon>Bacteria</taxon>
        <taxon>Pseudomonadati</taxon>
        <taxon>Pseudomonadota</taxon>
        <taxon>Gammaproteobacteria</taxon>
        <taxon>Pseudomonadales</taxon>
        <taxon>Pseudomonadaceae</taxon>
        <taxon>Ectopseudomonas</taxon>
    </lineage>
</organism>
<keyword evidence="1" id="KW-0732">Signal</keyword>
<protein>
    <submittedName>
        <fullName evidence="2">Uncharacterized protein</fullName>
    </submittedName>
</protein>